<evidence type="ECO:0000256" key="1">
    <source>
        <dbReference type="ARBA" id="ARBA00004651"/>
    </source>
</evidence>
<evidence type="ECO:0000256" key="3">
    <source>
        <dbReference type="ARBA" id="ARBA00022448"/>
    </source>
</evidence>
<evidence type="ECO:0000313" key="10">
    <source>
        <dbReference type="Proteomes" id="UP000317593"/>
    </source>
</evidence>
<evidence type="ECO:0000313" key="9">
    <source>
        <dbReference type="EMBL" id="SMO65288.1"/>
    </source>
</evidence>
<keyword evidence="4 8" id="KW-1003">Cell membrane</keyword>
<gene>
    <name evidence="9" type="ORF">SAMN06265218_10873</name>
</gene>
<feature type="transmembrane region" description="Helical" evidence="8">
    <location>
        <begin position="153"/>
        <end position="174"/>
    </location>
</feature>
<keyword evidence="7 8" id="KW-0472">Membrane</keyword>
<comment type="subcellular location">
    <subcellularLocation>
        <location evidence="1 8">Cell membrane</location>
        <topology evidence="1 8">Multi-pass membrane protein</topology>
    </subcellularLocation>
</comment>
<keyword evidence="10" id="KW-1185">Reference proteome</keyword>
<dbReference type="EMBL" id="FXTH01000008">
    <property type="protein sequence ID" value="SMO65288.1"/>
    <property type="molecule type" value="Genomic_DNA"/>
</dbReference>
<dbReference type="InterPro" id="IPR001463">
    <property type="entry name" value="Na/Ala_symport"/>
</dbReference>
<keyword evidence="8" id="KW-0769">Symport</keyword>
<dbReference type="NCBIfam" id="TIGR00835">
    <property type="entry name" value="agcS"/>
    <property type="match status" value="1"/>
</dbReference>
<reference evidence="9 10" key="1">
    <citation type="submission" date="2017-05" db="EMBL/GenBank/DDBJ databases">
        <authorList>
            <person name="Varghese N."/>
            <person name="Submissions S."/>
        </authorList>
    </citation>
    <scope>NUCLEOTIDE SEQUENCE [LARGE SCALE GENOMIC DNA]</scope>
    <source>
        <strain evidence="9 10">DSM 21194</strain>
    </source>
</reference>
<feature type="transmembrane region" description="Helical" evidence="8">
    <location>
        <begin position="314"/>
        <end position="334"/>
    </location>
</feature>
<feature type="transmembrane region" description="Helical" evidence="8">
    <location>
        <begin position="484"/>
        <end position="507"/>
    </location>
</feature>
<keyword evidence="6 8" id="KW-1133">Transmembrane helix</keyword>
<dbReference type="RefSeq" id="WP_246068330.1">
    <property type="nucleotide sequence ID" value="NZ_FXTH01000008.1"/>
</dbReference>
<evidence type="ECO:0000256" key="4">
    <source>
        <dbReference type="ARBA" id="ARBA00022475"/>
    </source>
</evidence>
<feature type="transmembrane region" description="Helical" evidence="8">
    <location>
        <begin position="257"/>
        <end position="276"/>
    </location>
</feature>
<dbReference type="PANTHER" id="PTHR30330:SF3">
    <property type="entry name" value="TRANSCRIPTIONAL REGULATOR, LRP FAMILY"/>
    <property type="match status" value="1"/>
</dbReference>
<accession>A0A521D0T9</accession>
<evidence type="ECO:0000256" key="7">
    <source>
        <dbReference type="ARBA" id="ARBA00023136"/>
    </source>
</evidence>
<keyword evidence="5 8" id="KW-0812">Transmembrane</keyword>
<feature type="transmembrane region" description="Helical" evidence="8">
    <location>
        <begin position="457"/>
        <end position="477"/>
    </location>
</feature>
<feature type="transmembrane region" description="Helical" evidence="8">
    <location>
        <begin position="513"/>
        <end position="535"/>
    </location>
</feature>
<proteinExistence type="inferred from homology"/>
<name>A0A521D0T9_9BACT</name>
<evidence type="ECO:0000256" key="5">
    <source>
        <dbReference type="ARBA" id="ARBA00022692"/>
    </source>
</evidence>
<dbReference type="PROSITE" id="PS00873">
    <property type="entry name" value="NA_ALANINE_SYMP"/>
    <property type="match status" value="1"/>
</dbReference>
<feature type="transmembrane region" description="Helical" evidence="8">
    <location>
        <begin position="219"/>
        <end position="237"/>
    </location>
</feature>
<sequence length="556" mass="60126">MKTFERIVDFLEKIIWNTPEAFPVMVGLLLAFGIYITFRLGFIQIKGFRHGLKVVTGFYDDPEDEGDINHFQALTTALSATVGIGNIAGVALAIHYGGPGALFWMWVTAVFGMAIKYTEVTLAQQYRETNPDGTVSGGPMYYIERGLGANWKWLAVAFSISAAICAFLTGNAVQANTVADVMQSDFQIPVWITGLVTASLVAAVILGGIKRIGRVTSRLVPFMGILYVTGAVLILMLNYDAILPALQTIITYAFNPQAGALGVGSGALIFTLSYGVQRGIFSNEAGQGSAPIAHSAAKTDEPVREGVVALLEPFIDTLIICTMTGLVIVSTGAWDMQHKTALSPSTDSFSYTLSQGGVNTDSQALYFSNGIPENGAMEHYNIPVDTMFTDASYNTPFTGRIELAELAGAEGLRPTGVYTKNGEQLNQLYGGIVENGAPLTIRAFDIGLSPLFPGGGYIVTFAVLLFAISTSISWSYYGDRAAQYLFGFNSIFWYRLAFVGMHFFGAIVTLTTIWAFGDVMLGLMAFFNIIALFALSGKIYQITQNYFSKEHETPDS</sequence>
<feature type="transmembrane region" description="Helical" evidence="8">
    <location>
        <begin position="186"/>
        <end position="207"/>
    </location>
</feature>
<dbReference type="PANTHER" id="PTHR30330">
    <property type="entry name" value="AGSS FAMILY TRANSPORTER, SODIUM-ALANINE"/>
    <property type="match status" value="1"/>
</dbReference>
<keyword evidence="3 8" id="KW-0813">Transport</keyword>
<dbReference type="Pfam" id="PF01235">
    <property type="entry name" value="Na_Ala_symp"/>
    <property type="match status" value="1"/>
</dbReference>
<protein>
    <submittedName>
        <fullName evidence="9">Alanine or glycine:cation symporter, AGCS family</fullName>
    </submittedName>
</protein>
<dbReference type="PRINTS" id="PR00175">
    <property type="entry name" value="NAALASMPORT"/>
</dbReference>
<feature type="transmembrane region" description="Helical" evidence="8">
    <location>
        <begin position="101"/>
        <end position="118"/>
    </location>
</feature>
<comment type="similarity">
    <text evidence="2 8">Belongs to the alanine or glycine:cation symporter (AGCS) (TC 2.A.25) family.</text>
</comment>
<dbReference type="Proteomes" id="UP000317593">
    <property type="component" value="Unassembled WGS sequence"/>
</dbReference>
<dbReference type="AlphaFoldDB" id="A0A521D0T9"/>
<evidence type="ECO:0000256" key="2">
    <source>
        <dbReference type="ARBA" id="ARBA00009261"/>
    </source>
</evidence>
<evidence type="ECO:0000256" key="6">
    <source>
        <dbReference type="ARBA" id="ARBA00022989"/>
    </source>
</evidence>
<organism evidence="9 10">
    <name type="scientific">Fodinibius sediminis</name>
    <dbReference type="NCBI Taxonomy" id="1214077"/>
    <lineage>
        <taxon>Bacteria</taxon>
        <taxon>Pseudomonadati</taxon>
        <taxon>Balneolota</taxon>
        <taxon>Balneolia</taxon>
        <taxon>Balneolales</taxon>
        <taxon>Balneolaceae</taxon>
        <taxon>Fodinibius</taxon>
    </lineage>
</organism>
<dbReference type="GO" id="GO:0005283">
    <property type="term" value="F:amino acid:sodium symporter activity"/>
    <property type="evidence" value="ECO:0007669"/>
    <property type="project" value="InterPro"/>
</dbReference>
<evidence type="ECO:0000256" key="8">
    <source>
        <dbReference type="RuleBase" id="RU363064"/>
    </source>
</evidence>
<feature type="transmembrane region" description="Helical" evidence="8">
    <location>
        <begin position="21"/>
        <end position="42"/>
    </location>
</feature>
<dbReference type="GO" id="GO:0005886">
    <property type="term" value="C:plasma membrane"/>
    <property type="evidence" value="ECO:0007669"/>
    <property type="project" value="UniProtKB-SubCell"/>
</dbReference>